<dbReference type="RefSeq" id="WP_111343752.1">
    <property type="nucleotide sequence ID" value="NZ_QHHQ01000001.1"/>
</dbReference>
<dbReference type="SUPFAM" id="SSF56801">
    <property type="entry name" value="Acetyl-CoA synthetase-like"/>
    <property type="match status" value="1"/>
</dbReference>
<evidence type="ECO:0000313" key="5">
    <source>
        <dbReference type="Proteomes" id="UP000249590"/>
    </source>
</evidence>
<dbReference type="PANTHER" id="PTHR43845:SF1">
    <property type="entry name" value="BLR5969 PROTEIN"/>
    <property type="match status" value="1"/>
</dbReference>
<gene>
    <name evidence="4" type="ORF">DLJ53_07810</name>
</gene>
<dbReference type="EMBL" id="QHHQ01000001">
    <property type="protein sequence ID" value="RAI04339.1"/>
    <property type="molecule type" value="Genomic_DNA"/>
</dbReference>
<dbReference type="Proteomes" id="UP000249590">
    <property type="component" value="Unassembled WGS sequence"/>
</dbReference>
<dbReference type="GO" id="GO:0010124">
    <property type="term" value="P:phenylacetate catabolic process"/>
    <property type="evidence" value="ECO:0007669"/>
    <property type="project" value="InterPro"/>
</dbReference>
<dbReference type="InterPro" id="IPR042099">
    <property type="entry name" value="ANL_N_sf"/>
</dbReference>
<name>A0A8B2P6X1_9HYPH</name>
<evidence type="ECO:0000313" key="4">
    <source>
        <dbReference type="EMBL" id="RAI04339.1"/>
    </source>
</evidence>
<keyword evidence="5" id="KW-1185">Reference proteome</keyword>
<dbReference type="AlphaFoldDB" id="A0A8B2P6X1"/>
<feature type="domain" description="AMP-dependent synthetase/ligase" evidence="2">
    <location>
        <begin position="103"/>
        <end position="313"/>
    </location>
</feature>
<evidence type="ECO:0000259" key="3">
    <source>
        <dbReference type="Pfam" id="PF14535"/>
    </source>
</evidence>
<dbReference type="InterPro" id="IPR011880">
    <property type="entry name" value="PA_CoA_ligase"/>
</dbReference>
<evidence type="ECO:0000256" key="1">
    <source>
        <dbReference type="SAM" id="MobiDB-lite"/>
    </source>
</evidence>
<feature type="domain" description="AMP-dependent ligase C-terminal" evidence="3">
    <location>
        <begin position="363"/>
        <end position="455"/>
    </location>
</feature>
<dbReference type="CDD" id="cd05913">
    <property type="entry name" value="PaaK"/>
    <property type="match status" value="1"/>
</dbReference>
<dbReference type="Pfam" id="PF00501">
    <property type="entry name" value="AMP-binding"/>
    <property type="match status" value="1"/>
</dbReference>
<feature type="compositionally biased region" description="Basic and acidic residues" evidence="1">
    <location>
        <begin position="14"/>
        <end position="28"/>
    </location>
</feature>
<evidence type="ECO:0000259" key="2">
    <source>
        <dbReference type="Pfam" id="PF00501"/>
    </source>
</evidence>
<dbReference type="Gene3D" id="3.40.50.12780">
    <property type="entry name" value="N-terminal domain of ligase-like"/>
    <property type="match status" value="1"/>
</dbReference>
<dbReference type="InterPro" id="IPR000873">
    <property type="entry name" value="AMP-dep_synth/lig_dom"/>
</dbReference>
<dbReference type="Pfam" id="PF14535">
    <property type="entry name" value="AMP-binding_C_2"/>
    <property type="match status" value="1"/>
</dbReference>
<dbReference type="Gene3D" id="3.30.300.30">
    <property type="match status" value="1"/>
</dbReference>
<accession>A0A8B2P6X1</accession>
<feature type="region of interest" description="Disordered" evidence="1">
    <location>
        <begin position="1"/>
        <end position="28"/>
    </location>
</feature>
<dbReference type="InterPro" id="IPR028154">
    <property type="entry name" value="AMP-dep_Lig_C"/>
</dbReference>
<protein>
    <submittedName>
        <fullName evidence="4">CoF synthetase</fullName>
    </submittedName>
</protein>
<comment type="caution">
    <text evidence="4">The sequence shown here is derived from an EMBL/GenBank/DDBJ whole genome shotgun (WGS) entry which is preliminary data.</text>
</comment>
<dbReference type="InterPro" id="IPR045851">
    <property type="entry name" value="AMP-bd_C_sf"/>
</dbReference>
<proteinExistence type="predicted"/>
<dbReference type="GO" id="GO:0047475">
    <property type="term" value="F:phenylacetate-CoA ligase activity"/>
    <property type="evidence" value="ECO:0007669"/>
    <property type="project" value="InterPro"/>
</dbReference>
<organism evidence="4 5">
    <name type="scientific">Acuticoccus sediminis</name>
    <dbReference type="NCBI Taxonomy" id="2184697"/>
    <lineage>
        <taxon>Bacteria</taxon>
        <taxon>Pseudomonadati</taxon>
        <taxon>Pseudomonadota</taxon>
        <taxon>Alphaproteobacteria</taxon>
        <taxon>Hyphomicrobiales</taxon>
        <taxon>Amorphaceae</taxon>
        <taxon>Acuticoccus</taxon>
    </lineage>
</organism>
<sequence length="461" mass="51470">MNKHHPGASFAPASEHDTTSPDRPYWDPKLETQSRAEWEAMKLALMKDHLRHAYENSPYYKKSFDEAGVGPDDLQTLEDLKKFPTINKSVLRERQEALPLLGDIAAVPEEQVVYVSASSGSTGVPTVSPFTAEDFDEWMDYEARQFWSSGLRPTDRYAHSLNFSLFIGGPCVLGAQKIGALSIHAGTVPSERLLTMLKTFQATAMWTTPSYAWYLGETALKEGIDPKTDLAIKKIFVAGEPGGSIPETRQRIEELWGADVYDYYGLSDIFGACAGMCEAKDGLHWAEDHIHVEVIDPETGEHVPPGGRGEMVLTTLKKRARPLVRFRTGDIVSFTEETCSCGRTSQRLMGVHGRLDDMLVIRGVNIFPSDVEAIIRKDHDFTGEYRIVVERVNHLDQITVEAEKIVGFNGTDEELAKRLKDHIKAVTGVGARVSILEADSLPRATHKAKRVEDRREQVWTT</sequence>
<dbReference type="PANTHER" id="PTHR43845">
    <property type="entry name" value="BLR5969 PROTEIN"/>
    <property type="match status" value="1"/>
</dbReference>
<dbReference type="OrthoDB" id="580775at2"/>
<reference evidence="4 5" key="1">
    <citation type="submission" date="2018-05" db="EMBL/GenBank/DDBJ databases">
        <title>Acuticoccus sediminis sp. nov., isolated from deep-sea sediment of Indian Ocean.</title>
        <authorList>
            <person name="Liu X."/>
            <person name="Lai Q."/>
            <person name="Du Y."/>
            <person name="Sun F."/>
            <person name="Zhang X."/>
            <person name="Wang S."/>
            <person name="Shao Z."/>
        </authorList>
    </citation>
    <scope>NUCLEOTIDE SEQUENCE [LARGE SCALE GENOMIC DNA]</scope>
    <source>
        <strain evidence="4 5">PTG4-2</strain>
    </source>
</reference>